<dbReference type="EMBL" id="JACHEK010000004">
    <property type="protein sequence ID" value="MBB6144213.1"/>
    <property type="molecule type" value="Genomic_DNA"/>
</dbReference>
<dbReference type="Proteomes" id="UP000538666">
    <property type="component" value="Unassembled WGS sequence"/>
</dbReference>
<feature type="compositionally biased region" description="Basic and acidic residues" evidence="1">
    <location>
        <begin position="75"/>
        <end position="95"/>
    </location>
</feature>
<keyword evidence="3" id="KW-1185">Reference proteome</keyword>
<evidence type="ECO:0000313" key="3">
    <source>
        <dbReference type="Proteomes" id="UP000538666"/>
    </source>
</evidence>
<evidence type="ECO:0000313" key="2">
    <source>
        <dbReference type="EMBL" id="MBB6144213.1"/>
    </source>
</evidence>
<dbReference type="RefSeq" id="WP_050059128.1">
    <property type="nucleotide sequence ID" value="NZ_JACHEK010000004.1"/>
</dbReference>
<organism evidence="2 3">
    <name type="scientific">Silvibacterium bohemicum</name>
    <dbReference type="NCBI Taxonomy" id="1577686"/>
    <lineage>
        <taxon>Bacteria</taxon>
        <taxon>Pseudomonadati</taxon>
        <taxon>Acidobacteriota</taxon>
        <taxon>Terriglobia</taxon>
        <taxon>Terriglobales</taxon>
        <taxon>Acidobacteriaceae</taxon>
        <taxon>Silvibacterium</taxon>
    </lineage>
</organism>
<comment type="caution">
    <text evidence="2">The sequence shown here is derived from an EMBL/GenBank/DDBJ whole genome shotgun (WGS) entry which is preliminary data.</text>
</comment>
<sequence length="122" mass="13017">MNQALFNAQPKLNTIDPLSGANGEIGSIPLQSKPFVVPSNAETKASGSSVITPVVVHVPQLDLLNVLRGTHEVVELPRPRKESRHKNSSDEKGARPSEGGGTLRVMRALRACVEAISMRVAS</sequence>
<feature type="region of interest" description="Disordered" evidence="1">
    <location>
        <begin position="75"/>
        <end position="103"/>
    </location>
</feature>
<protein>
    <submittedName>
        <fullName evidence="2">Uncharacterized protein</fullName>
    </submittedName>
</protein>
<proteinExistence type="predicted"/>
<reference evidence="2 3" key="1">
    <citation type="submission" date="2020-08" db="EMBL/GenBank/DDBJ databases">
        <title>Genomic Encyclopedia of Type Strains, Phase IV (KMG-IV): sequencing the most valuable type-strain genomes for metagenomic binning, comparative biology and taxonomic classification.</title>
        <authorList>
            <person name="Goeker M."/>
        </authorList>
    </citation>
    <scope>NUCLEOTIDE SEQUENCE [LARGE SCALE GENOMIC DNA]</scope>
    <source>
        <strain evidence="2 3">DSM 103733</strain>
    </source>
</reference>
<evidence type="ECO:0000256" key="1">
    <source>
        <dbReference type="SAM" id="MobiDB-lite"/>
    </source>
</evidence>
<gene>
    <name evidence="2" type="ORF">HNQ77_002165</name>
</gene>
<dbReference type="AlphaFoldDB" id="A0A841JS29"/>
<name>A0A841JS29_9BACT</name>
<accession>A0A841JS29</accession>